<feature type="domain" description="Bacterial phospholipase C C-terminal" evidence="2">
    <location>
        <begin position="7"/>
        <end position="82"/>
    </location>
</feature>
<evidence type="ECO:0000256" key="1">
    <source>
        <dbReference type="SAM" id="MobiDB-lite"/>
    </source>
</evidence>
<dbReference type="Pfam" id="PF05506">
    <property type="entry name" value="PLipase_C_C"/>
    <property type="match status" value="1"/>
</dbReference>
<feature type="region of interest" description="Disordered" evidence="1">
    <location>
        <begin position="81"/>
        <end position="102"/>
    </location>
</feature>
<reference evidence="3 4" key="1">
    <citation type="submission" date="2020-04" db="EMBL/GenBank/DDBJ databases">
        <authorList>
            <person name="Depoorter E."/>
        </authorList>
    </citation>
    <scope>NUCLEOTIDE SEQUENCE [LARGE SCALE GENOMIC DNA]</scope>
    <source>
        <strain evidence="3 4">BCC0217</strain>
    </source>
</reference>
<accession>A0A6J5JSY0</accession>
<organism evidence="3 4">
    <name type="scientific">Burkholderia aenigmatica</name>
    <dbReference type="NCBI Taxonomy" id="2015348"/>
    <lineage>
        <taxon>Bacteria</taxon>
        <taxon>Pseudomonadati</taxon>
        <taxon>Pseudomonadota</taxon>
        <taxon>Betaproteobacteria</taxon>
        <taxon>Burkholderiales</taxon>
        <taxon>Burkholderiaceae</taxon>
        <taxon>Burkholderia</taxon>
        <taxon>Burkholderia cepacia complex</taxon>
    </lineage>
</organism>
<evidence type="ECO:0000313" key="3">
    <source>
        <dbReference type="EMBL" id="CAB3975062.1"/>
    </source>
</evidence>
<evidence type="ECO:0000259" key="2">
    <source>
        <dbReference type="Pfam" id="PF05506"/>
    </source>
</evidence>
<dbReference type="AlphaFoldDB" id="A0A6J5JSY0"/>
<gene>
    <name evidence="3" type="ORF">BLA3211_08311</name>
</gene>
<dbReference type="EMBL" id="CABWIL020000055">
    <property type="protein sequence ID" value="CAB3975062.1"/>
    <property type="molecule type" value="Genomic_DNA"/>
</dbReference>
<dbReference type="InterPro" id="IPR008475">
    <property type="entry name" value="PLipase_C_C"/>
</dbReference>
<proteinExistence type="predicted"/>
<dbReference type="GO" id="GO:0004629">
    <property type="term" value="F:phospholipase C activity"/>
    <property type="evidence" value="ECO:0007669"/>
    <property type="project" value="InterPro"/>
</dbReference>
<protein>
    <submittedName>
        <fullName evidence="3">Phospholipase C</fullName>
    </submittedName>
</protein>
<dbReference type="Proteomes" id="UP000494301">
    <property type="component" value="Unassembled WGS sequence"/>
</dbReference>
<evidence type="ECO:0000313" key="4">
    <source>
        <dbReference type="Proteomes" id="UP000494301"/>
    </source>
</evidence>
<sequence>MKAGDDIAIRNLYLELRNHGGAHVTLTLTLTNHAYGAPSRQATLHDGDARVEQWALASSHQWYDVTVSDGAAGTFSRRFAGHVENGRPSDSDPAAVRPVCAA</sequence>
<dbReference type="GO" id="GO:0016042">
    <property type="term" value="P:lipid catabolic process"/>
    <property type="evidence" value="ECO:0007669"/>
    <property type="project" value="InterPro"/>
</dbReference>
<name>A0A6J5JSY0_9BURK</name>